<sequence>MIETDPLDWDSSEDDDYFERNCQRNAADHTIPTWDADTPSPLVDLPPEILTEIFLLTIGTAHREVWRTIQPLIMVCHYWREVALHAPGIWRYLELRKSTSERYVRQFLKMSRHASLDINIITSPQTLDEVLIRPVSTEAHRIGSLRISGVHCDFGASDTGMDTVFDMPMLRRFIYSTIDNCAPPLISPNHPLPRLQVLGMTNVTFAKVVPYLRPTLTDLSILRYRMTFEDDGLPLATFLHALQGMPLLERLLLRDVSRGRHESSNEDGLPMITLARLKILEFSDHGRFIAIILHHLVVPASIFSRSRHRPVTSLMVTSVGDANDLDKLVSVFNAKLMGEGIIGSIDSRDVYLLFRKTPTGTALDMFSGAGSLFTHATAVPAAPLDILAQVCRSFNAKILARVSHVIIGNRFPQVNDDSAVKFQEVAKCLVGVHHVNLPGDSHLRTFVAAIRNSTDTALLPALQMLSAVRPCFRKCSPTAPDYVEDETDLVWSLRDMLRLRKKVGVPITTVAILGDPEHSLPTDTDLLGEFTEIFVVPTSRE</sequence>
<dbReference type="OrthoDB" id="3353710at2759"/>
<accession>A0A4R0RHI0</accession>
<name>A0A4R0RHI0_9APHY</name>
<dbReference type="Proteomes" id="UP000292702">
    <property type="component" value="Unassembled WGS sequence"/>
</dbReference>
<dbReference type="InterPro" id="IPR036047">
    <property type="entry name" value="F-box-like_dom_sf"/>
</dbReference>
<dbReference type="AlphaFoldDB" id="A0A4R0RHI0"/>
<proteinExistence type="predicted"/>
<evidence type="ECO:0000313" key="2">
    <source>
        <dbReference type="Proteomes" id="UP000292702"/>
    </source>
</evidence>
<dbReference type="InterPro" id="IPR032675">
    <property type="entry name" value="LRR_dom_sf"/>
</dbReference>
<dbReference type="SUPFAM" id="SSF81383">
    <property type="entry name" value="F-box domain"/>
    <property type="match status" value="1"/>
</dbReference>
<protein>
    <submittedName>
        <fullName evidence="1">Uncharacterized protein</fullName>
    </submittedName>
</protein>
<gene>
    <name evidence="1" type="ORF">EIP91_011919</name>
</gene>
<keyword evidence="2" id="KW-1185">Reference proteome</keyword>
<dbReference type="EMBL" id="RWJN01000085">
    <property type="protein sequence ID" value="TCD67791.1"/>
    <property type="molecule type" value="Genomic_DNA"/>
</dbReference>
<evidence type="ECO:0000313" key="1">
    <source>
        <dbReference type="EMBL" id="TCD67791.1"/>
    </source>
</evidence>
<comment type="caution">
    <text evidence="1">The sequence shown here is derived from an EMBL/GenBank/DDBJ whole genome shotgun (WGS) entry which is preliminary data.</text>
</comment>
<reference evidence="1 2" key="1">
    <citation type="submission" date="2018-11" db="EMBL/GenBank/DDBJ databases">
        <title>Genome assembly of Steccherinum ochraceum LE-BIN_3174, the white-rot fungus of the Steccherinaceae family (The Residual Polyporoid clade, Polyporales, Basidiomycota).</title>
        <authorList>
            <person name="Fedorova T.V."/>
            <person name="Glazunova O.A."/>
            <person name="Landesman E.O."/>
            <person name="Moiseenko K.V."/>
            <person name="Psurtseva N.V."/>
            <person name="Savinova O.S."/>
            <person name="Shakhova N.V."/>
            <person name="Tyazhelova T.V."/>
            <person name="Vasina D.V."/>
        </authorList>
    </citation>
    <scope>NUCLEOTIDE SEQUENCE [LARGE SCALE GENOMIC DNA]</scope>
    <source>
        <strain evidence="1 2">LE-BIN_3174</strain>
    </source>
</reference>
<organism evidence="1 2">
    <name type="scientific">Steccherinum ochraceum</name>
    <dbReference type="NCBI Taxonomy" id="92696"/>
    <lineage>
        <taxon>Eukaryota</taxon>
        <taxon>Fungi</taxon>
        <taxon>Dikarya</taxon>
        <taxon>Basidiomycota</taxon>
        <taxon>Agaricomycotina</taxon>
        <taxon>Agaricomycetes</taxon>
        <taxon>Polyporales</taxon>
        <taxon>Steccherinaceae</taxon>
        <taxon>Steccherinum</taxon>
    </lineage>
</organism>
<dbReference type="Gene3D" id="3.80.10.10">
    <property type="entry name" value="Ribonuclease Inhibitor"/>
    <property type="match status" value="1"/>
</dbReference>